<dbReference type="EMBL" id="CM037027">
    <property type="protein sequence ID" value="KAH7658876.1"/>
    <property type="molecule type" value="Genomic_DNA"/>
</dbReference>
<gene>
    <name evidence="1" type="ORF">IHE45_17G118900</name>
</gene>
<sequence>MSFIWPPAGVGLSYFINKSDYHTRRPKTVADTHLLLLKVVNHVLGFMFPNLLRRLPFANNN</sequence>
<dbReference type="EC" id="3.4.16.5" evidence="1"/>
<accession>A0ACB7UEV8</accession>
<proteinExistence type="predicted"/>
<evidence type="ECO:0000313" key="1">
    <source>
        <dbReference type="EMBL" id="KAH7658876.1"/>
    </source>
</evidence>
<reference evidence="2" key="1">
    <citation type="journal article" date="2022" name="Nat. Commun.">
        <title>Chromosome evolution and the genetic basis of agronomically important traits in greater yam.</title>
        <authorList>
            <person name="Bredeson J.V."/>
            <person name="Lyons J.B."/>
            <person name="Oniyinde I.O."/>
            <person name="Okereke N.R."/>
            <person name="Kolade O."/>
            <person name="Nnabue I."/>
            <person name="Nwadili C.O."/>
            <person name="Hribova E."/>
            <person name="Parker M."/>
            <person name="Nwogha J."/>
            <person name="Shu S."/>
            <person name="Carlson J."/>
            <person name="Kariba R."/>
            <person name="Muthemba S."/>
            <person name="Knop K."/>
            <person name="Barton G.J."/>
            <person name="Sherwood A.V."/>
            <person name="Lopez-Montes A."/>
            <person name="Asiedu R."/>
            <person name="Jamnadass R."/>
            <person name="Muchugi A."/>
            <person name="Goodstein D."/>
            <person name="Egesi C.N."/>
            <person name="Featherston J."/>
            <person name="Asfaw A."/>
            <person name="Simpson G.G."/>
            <person name="Dolezel J."/>
            <person name="Hendre P.S."/>
            <person name="Van Deynze A."/>
            <person name="Kumar P.L."/>
            <person name="Obidiegwu J.E."/>
            <person name="Bhattacharjee R."/>
            <person name="Rokhsar D.S."/>
        </authorList>
    </citation>
    <scope>NUCLEOTIDE SEQUENCE [LARGE SCALE GENOMIC DNA]</scope>
    <source>
        <strain evidence="2">cv. TDa95/00328</strain>
    </source>
</reference>
<keyword evidence="1" id="KW-0645">Protease</keyword>
<evidence type="ECO:0000313" key="2">
    <source>
        <dbReference type="Proteomes" id="UP000827976"/>
    </source>
</evidence>
<protein>
    <submittedName>
        <fullName evidence="1">Carboxypeptidase C protein</fullName>
        <ecNumber evidence="1">3.4.16.5</ecNumber>
    </submittedName>
</protein>
<keyword evidence="1" id="KW-0121">Carboxypeptidase</keyword>
<keyword evidence="2" id="KW-1185">Reference proteome</keyword>
<organism evidence="1 2">
    <name type="scientific">Dioscorea alata</name>
    <name type="common">Purple yam</name>
    <dbReference type="NCBI Taxonomy" id="55571"/>
    <lineage>
        <taxon>Eukaryota</taxon>
        <taxon>Viridiplantae</taxon>
        <taxon>Streptophyta</taxon>
        <taxon>Embryophyta</taxon>
        <taxon>Tracheophyta</taxon>
        <taxon>Spermatophyta</taxon>
        <taxon>Magnoliopsida</taxon>
        <taxon>Liliopsida</taxon>
        <taxon>Dioscoreales</taxon>
        <taxon>Dioscoreaceae</taxon>
        <taxon>Dioscorea</taxon>
    </lineage>
</organism>
<name>A0ACB7UEV8_DIOAL</name>
<dbReference type="Proteomes" id="UP000827976">
    <property type="component" value="Chromosome 17"/>
</dbReference>
<comment type="caution">
    <text evidence="1">The sequence shown here is derived from an EMBL/GenBank/DDBJ whole genome shotgun (WGS) entry which is preliminary data.</text>
</comment>
<keyword evidence="1" id="KW-0378">Hydrolase</keyword>